<accession>A0A9R1TA45</accession>
<sequence length="290" mass="32922">MWGNILTVIYVFLAASSAVPANYDSDESGEDSLVYVVNIYAVRNTNTKNVAKMLTDETLMEIPAKFESIGSVLLPDGQEEPVTMKEVQIFFETMGLSVKQLNEGDDPKVIEIKGDMSYDEIFPDLEEIAISFLNDGLMCTIKFVNNSMIFMIEYNPGMEDNRHITLEEIVEALEMEGIDVEYETVDGSIIKVIITQPFDDDSSESEESSESKESTTRAGVEGKPERKENKIERTEEKPMPRKNELDDQFKTLGFTTRSEALNKIRRRRSECQGCRAIDTLKTYLQEHSHH</sequence>
<dbReference type="GeneID" id="105267977"/>
<dbReference type="EMBL" id="GBYB01005654">
    <property type="protein sequence ID" value="JAG75421.1"/>
    <property type="molecule type" value="Transcribed_RNA"/>
</dbReference>
<proteinExistence type="predicted"/>
<dbReference type="RefSeq" id="XP_011305484.1">
    <property type="nucleotide sequence ID" value="XM_011307182.1"/>
</dbReference>
<dbReference type="KEGG" id="fas:105267977"/>
<evidence type="ECO:0000256" key="1">
    <source>
        <dbReference type="SAM" id="MobiDB-lite"/>
    </source>
</evidence>
<accession>A0A0C9QPT7</accession>
<feature type="region of interest" description="Disordered" evidence="1">
    <location>
        <begin position="198"/>
        <end position="252"/>
    </location>
</feature>
<evidence type="ECO:0000313" key="5">
    <source>
        <dbReference type="RefSeq" id="XP_011305484.1"/>
    </source>
</evidence>
<protein>
    <submittedName>
        <fullName evidence="3">Os11g0592800 protein</fullName>
    </submittedName>
</protein>
<name>A0A0C9QPT7_9HYME</name>
<dbReference type="AlphaFoldDB" id="A0A0C9QPT7"/>
<reference evidence="3" key="1">
    <citation type="submission" date="2015-01" db="EMBL/GenBank/DDBJ databases">
        <title>Transcriptome Assembly of Fopius arisanus.</title>
        <authorList>
            <person name="Geib S."/>
        </authorList>
    </citation>
    <scope>NUCLEOTIDE SEQUENCE</scope>
</reference>
<feature type="compositionally biased region" description="Basic and acidic residues" evidence="1">
    <location>
        <begin position="209"/>
        <end position="249"/>
    </location>
</feature>
<feature type="compositionally biased region" description="Acidic residues" evidence="1">
    <location>
        <begin position="198"/>
        <end position="208"/>
    </location>
</feature>
<gene>
    <name evidence="3" type="primary">Os11g0592800</name>
    <name evidence="5" type="synonym">LOC105267977</name>
    <name evidence="3" type="ORF">g.28643</name>
</gene>
<evidence type="ECO:0000313" key="3">
    <source>
        <dbReference type="EMBL" id="JAG75421.1"/>
    </source>
</evidence>
<organism evidence="3">
    <name type="scientific">Fopius arisanus</name>
    <dbReference type="NCBI Taxonomy" id="64838"/>
    <lineage>
        <taxon>Eukaryota</taxon>
        <taxon>Metazoa</taxon>
        <taxon>Ecdysozoa</taxon>
        <taxon>Arthropoda</taxon>
        <taxon>Hexapoda</taxon>
        <taxon>Insecta</taxon>
        <taxon>Pterygota</taxon>
        <taxon>Neoptera</taxon>
        <taxon>Endopterygota</taxon>
        <taxon>Hymenoptera</taxon>
        <taxon>Apocrita</taxon>
        <taxon>Ichneumonoidea</taxon>
        <taxon>Braconidae</taxon>
        <taxon>Opiinae</taxon>
        <taxon>Fopius</taxon>
    </lineage>
</organism>
<feature type="signal peptide" evidence="2">
    <location>
        <begin position="1"/>
        <end position="18"/>
    </location>
</feature>
<reference evidence="5" key="2">
    <citation type="submission" date="2025-04" db="UniProtKB">
        <authorList>
            <consortium name="RefSeq"/>
        </authorList>
    </citation>
    <scope>IDENTIFICATION</scope>
</reference>
<dbReference type="OrthoDB" id="7668692at2759"/>
<dbReference type="Proteomes" id="UP000694866">
    <property type="component" value="Unplaced"/>
</dbReference>
<keyword evidence="4" id="KW-1185">Reference proteome</keyword>
<evidence type="ECO:0000256" key="2">
    <source>
        <dbReference type="SAM" id="SignalP"/>
    </source>
</evidence>
<keyword evidence="2" id="KW-0732">Signal</keyword>
<evidence type="ECO:0000313" key="4">
    <source>
        <dbReference type="Proteomes" id="UP000694866"/>
    </source>
</evidence>
<feature type="chain" id="PRO_5044541504" evidence="2">
    <location>
        <begin position="19"/>
        <end position="290"/>
    </location>
</feature>